<dbReference type="GO" id="GO:0016020">
    <property type="term" value="C:membrane"/>
    <property type="evidence" value="ECO:0007669"/>
    <property type="project" value="InterPro"/>
</dbReference>
<dbReference type="PANTHER" id="PTHR37423">
    <property type="entry name" value="SOLUBLE LYTIC MUREIN TRANSGLYCOSYLASE-RELATED"/>
    <property type="match status" value="1"/>
</dbReference>
<evidence type="ECO:0000313" key="4">
    <source>
        <dbReference type="EMBL" id="RCV93286.1"/>
    </source>
</evidence>
<dbReference type="GO" id="GO:0008933">
    <property type="term" value="F:peptidoglycan lytic transglycosylase activity"/>
    <property type="evidence" value="ECO:0007669"/>
    <property type="project" value="InterPro"/>
</dbReference>
<dbReference type="InterPro" id="IPR023346">
    <property type="entry name" value="Lysozyme-like_dom_sf"/>
</dbReference>
<dbReference type="PANTHER" id="PTHR37423:SF2">
    <property type="entry name" value="MEMBRANE-BOUND LYTIC MUREIN TRANSGLYCOSYLASE C"/>
    <property type="match status" value="1"/>
</dbReference>
<feature type="signal peptide" evidence="2">
    <location>
        <begin position="1"/>
        <end position="31"/>
    </location>
</feature>
<comment type="caution">
    <text evidence="4">The sequence shown here is derived from an EMBL/GenBank/DDBJ whole genome shotgun (WGS) entry which is preliminary data.</text>
</comment>
<dbReference type="SMART" id="SM00257">
    <property type="entry name" value="LysM"/>
    <property type="match status" value="1"/>
</dbReference>
<proteinExistence type="inferred from homology"/>
<dbReference type="RefSeq" id="WP_114485463.1">
    <property type="nucleotide sequence ID" value="NZ_CBCSHM010000025.1"/>
</dbReference>
<dbReference type="PROSITE" id="PS51782">
    <property type="entry name" value="LYSM"/>
    <property type="match status" value="1"/>
</dbReference>
<dbReference type="Pfam" id="PF01464">
    <property type="entry name" value="SLT"/>
    <property type="match status" value="1"/>
</dbReference>
<keyword evidence="5" id="KW-1185">Reference proteome</keyword>
<dbReference type="EMBL" id="QPIJ01000003">
    <property type="protein sequence ID" value="RCV93286.1"/>
    <property type="molecule type" value="Genomic_DNA"/>
</dbReference>
<dbReference type="Pfam" id="PF01476">
    <property type="entry name" value="LysM"/>
    <property type="match status" value="1"/>
</dbReference>
<reference evidence="4 5" key="1">
    <citation type="submission" date="2018-07" db="EMBL/GenBank/DDBJ databases">
        <title>Halomonas rutogse sp. nov., isolated from Lake TangqianCo on Tibetan Plateau.</title>
        <authorList>
            <person name="Lu H."/>
            <person name="Xing P."/>
            <person name="Wu Q."/>
        </authorList>
    </citation>
    <scope>NUCLEOTIDE SEQUENCE [LARGE SCALE GENOMIC DNA]</scope>
    <source>
        <strain evidence="4 5">TQ8S</strain>
    </source>
</reference>
<organism evidence="4 5">
    <name type="scientific">Vreelandella rituensis</name>
    <dbReference type="NCBI Taxonomy" id="2282306"/>
    <lineage>
        <taxon>Bacteria</taxon>
        <taxon>Pseudomonadati</taxon>
        <taxon>Pseudomonadota</taxon>
        <taxon>Gammaproteobacteria</taxon>
        <taxon>Oceanospirillales</taxon>
        <taxon>Halomonadaceae</taxon>
        <taxon>Vreelandella</taxon>
    </lineage>
</organism>
<dbReference type="InterPro" id="IPR036779">
    <property type="entry name" value="LysM_dom_sf"/>
</dbReference>
<dbReference type="AlphaFoldDB" id="A0A368U9V3"/>
<dbReference type="CDD" id="cd00118">
    <property type="entry name" value="LysM"/>
    <property type="match status" value="1"/>
</dbReference>
<dbReference type="OrthoDB" id="9815002at2"/>
<evidence type="ECO:0000313" key="5">
    <source>
        <dbReference type="Proteomes" id="UP000253204"/>
    </source>
</evidence>
<accession>A0A368U9V3</accession>
<feature type="domain" description="LysM" evidence="3">
    <location>
        <begin position="333"/>
        <end position="377"/>
    </location>
</feature>
<feature type="chain" id="PRO_5016678623" evidence="2">
    <location>
        <begin position="32"/>
        <end position="380"/>
    </location>
</feature>
<protein>
    <submittedName>
        <fullName evidence="4">LysM peptidoglycan-binding domain-containing protein</fullName>
    </submittedName>
</protein>
<dbReference type="GO" id="GO:0000270">
    <property type="term" value="P:peptidoglycan metabolic process"/>
    <property type="evidence" value="ECO:0007669"/>
    <property type="project" value="InterPro"/>
</dbReference>
<evidence type="ECO:0000256" key="1">
    <source>
        <dbReference type="ARBA" id="ARBA00007734"/>
    </source>
</evidence>
<name>A0A368U9V3_9GAMM</name>
<dbReference type="Proteomes" id="UP000253204">
    <property type="component" value="Unassembled WGS sequence"/>
</dbReference>
<dbReference type="Gene3D" id="1.10.530.10">
    <property type="match status" value="1"/>
</dbReference>
<dbReference type="InterPro" id="IPR008258">
    <property type="entry name" value="Transglycosylase_SLT_dom_1"/>
</dbReference>
<keyword evidence="2" id="KW-0732">Signal</keyword>
<evidence type="ECO:0000256" key="2">
    <source>
        <dbReference type="SAM" id="SignalP"/>
    </source>
</evidence>
<sequence>MTYRTLRQRLLLSAGGTLLLGLLAATTTSQAATTERFNSVFPLKLHFWEALELKQQDAWSMLRKTFQWQKQPLPPEAQARVEEWIDFYRSSPENIVAITERARPWLAWITQQVAERGLPGELALIPFVESSFDPVARSHRGAAGLWQFMPRTGDALGLVRNGNYDGRLDVIRSTAAALDYIEMQADQWYEGDLTLSLAAYNAGAGTVNRALRQTAEQDYWSLRLPSETMQYLPKLYAIAAIVNDPAHYQINLPDIHTQPAFTQVRLSQPVSLAEASRLMKISPSSLTELNPGLLNGTLEPRLARILLVPEQADVSLLAGLTNNGTQQIAENGNTYLVQRGDSLSAIAARYKVNQQELARLNGIDRPEAIQPGQLLTLSEG</sequence>
<dbReference type="InterPro" id="IPR018392">
    <property type="entry name" value="LysM"/>
</dbReference>
<dbReference type="SUPFAM" id="SSF53955">
    <property type="entry name" value="Lysozyme-like"/>
    <property type="match status" value="1"/>
</dbReference>
<dbReference type="SUPFAM" id="SSF54106">
    <property type="entry name" value="LysM domain"/>
    <property type="match status" value="1"/>
</dbReference>
<evidence type="ECO:0000259" key="3">
    <source>
        <dbReference type="PROSITE" id="PS51782"/>
    </source>
</evidence>
<dbReference type="Gene3D" id="3.10.350.10">
    <property type="entry name" value="LysM domain"/>
    <property type="match status" value="1"/>
</dbReference>
<comment type="similarity">
    <text evidence="1">Belongs to the transglycosylase Slt family.</text>
</comment>
<dbReference type="CDD" id="cd16894">
    <property type="entry name" value="MltD-like"/>
    <property type="match status" value="1"/>
</dbReference>
<gene>
    <name evidence="4" type="ORF">DU506_02920</name>
</gene>
<dbReference type="PROSITE" id="PS00922">
    <property type="entry name" value="TRANSGLYCOSYLASE"/>
    <property type="match status" value="1"/>
</dbReference>
<dbReference type="InterPro" id="IPR000189">
    <property type="entry name" value="Transglyc_AS"/>
</dbReference>